<keyword evidence="1" id="KW-0472">Membrane</keyword>
<feature type="transmembrane region" description="Helical" evidence="1">
    <location>
        <begin position="66"/>
        <end position="88"/>
    </location>
</feature>
<organism evidence="2 3">
    <name type="scientific">Trueperella pecoris</name>
    <dbReference type="NCBI Taxonomy" id="2733571"/>
    <lineage>
        <taxon>Bacteria</taxon>
        <taxon>Bacillati</taxon>
        <taxon>Actinomycetota</taxon>
        <taxon>Actinomycetes</taxon>
        <taxon>Actinomycetales</taxon>
        <taxon>Actinomycetaceae</taxon>
        <taxon>Trueperella</taxon>
    </lineage>
</organism>
<accession>A0A7M1QZF2</accession>
<name>A0A7M1QZF2_9ACTO</name>
<gene>
    <name evidence="2" type="ORF">INS90_09125</name>
</gene>
<evidence type="ECO:0000256" key="1">
    <source>
        <dbReference type="SAM" id="Phobius"/>
    </source>
</evidence>
<evidence type="ECO:0000313" key="2">
    <source>
        <dbReference type="EMBL" id="QOR47400.1"/>
    </source>
</evidence>
<keyword evidence="1" id="KW-0812">Transmembrane</keyword>
<feature type="transmembrane region" description="Helical" evidence="1">
    <location>
        <begin position="206"/>
        <end position="225"/>
    </location>
</feature>
<feature type="transmembrane region" description="Helical" evidence="1">
    <location>
        <begin position="124"/>
        <end position="146"/>
    </location>
</feature>
<dbReference type="AlphaFoldDB" id="A0A7M1QZF2"/>
<evidence type="ECO:0000313" key="3">
    <source>
        <dbReference type="Proteomes" id="UP000594961"/>
    </source>
</evidence>
<feature type="transmembrane region" description="Helical" evidence="1">
    <location>
        <begin position="95"/>
        <end position="118"/>
    </location>
</feature>
<proteinExistence type="predicted"/>
<feature type="transmembrane region" description="Helical" evidence="1">
    <location>
        <begin position="182"/>
        <end position="200"/>
    </location>
</feature>
<feature type="transmembrane region" description="Helical" evidence="1">
    <location>
        <begin position="16"/>
        <end position="39"/>
    </location>
</feature>
<protein>
    <submittedName>
        <fullName evidence="2">DUF1648 domain-containing protein</fullName>
    </submittedName>
</protein>
<reference evidence="2 3" key="1">
    <citation type="submission" date="2020-10" db="EMBL/GenBank/DDBJ databases">
        <title>Trueperella pecoris sp. nov. isolated from bovine and porcine specimens.</title>
        <authorList>
            <person name="Schoenecker L."/>
            <person name="Schnydrig P."/>
            <person name="Brodard I."/>
            <person name="Thomann A."/>
            <person name="Hemphill A."/>
            <person name="Rodriguez-Campos S."/>
            <person name="Perreten V."/>
            <person name="Jores J."/>
            <person name="Kittl S."/>
        </authorList>
    </citation>
    <scope>NUCLEOTIDE SEQUENCE [LARGE SCALE GENOMIC DNA]</scope>
    <source>
        <strain evidence="2 3">19OD0592</strain>
    </source>
</reference>
<keyword evidence="1" id="KW-1133">Transmembrane helix</keyword>
<dbReference type="Proteomes" id="UP000594961">
    <property type="component" value="Chromosome"/>
</dbReference>
<dbReference type="RefSeq" id="WP_197552556.1">
    <property type="nucleotide sequence ID" value="NZ_CP063212.1"/>
</dbReference>
<dbReference type="EMBL" id="CP063212">
    <property type="protein sequence ID" value="QOR47400.1"/>
    <property type="molecule type" value="Genomic_DNA"/>
</dbReference>
<sequence length="324" mass="33520">MDITARSKSSAQLPGGAVALGSFFVSIAFVVVPSLYVWLNRAQFPATVPTHWGFDSNPNSWSSLPAALGMDIGLVALTSALFLGIGYATRMLEAFAPLALGLSAMLSTLTLGSIFAVARAVASIGPVLLAAVAVGAVVGLLAHLILRGRIRSAAQGGTFTAIDPGEETAREWHGRIRVSRGLDLAALAMVIVGVAAGVLLGAGDPYAGLAIALVIAGVGAVTISYRQRVRITSAGVTCTLFGMRTFDFPLDQILSAGCIDINSLAEFGGVGYRTSLQSEREGIVVGSGPALIVQRTGRRDFVLSVDEPCAAARVLARNIQLRTA</sequence>